<proteinExistence type="predicted"/>
<keyword evidence="3" id="KW-1185">Reference proteome</keyword>
<dbReference type="PROSITE" id="PS51318">
    <property type="entry name" value="TAT"/>
    <property type="match status" value="1"/>
</dbReference>
<evidence type="ECO:0000313" key="2">
    <source>
        <dbReference type="EMBL" id="MEZ3164297.1"/>
    </source>
</evidence>
<evidence type="ECO:0000256" key="1">
    <source>
        <dbReference type="SAM" id="MobiDB-lite"/>
    </source>
</evidence>
<dbReference type="EMBL" id="JBEDNY010000003">
    <property type="protein sequence ID" value="MEZ3164297.1"/>
    <property type="molecule type" value="Genomic_DNA"/>
</dbReference>
<accession>A0ABD5M244</accession>
<evidence type="ECO:0008006" key="4">
    <source>
        <dbReference type="Google" id="ProtNLM"/>
    </source>
</evidence>
<dbReference type="InterPro" id="IPR015943">
    <property type="entry name" value="WD40/YVTN_repeat-like_dom_sf"/>
</dbReference>
<dbReference type="InterPro" id="IPR006311">
    <property type="entry name" value="TAT_signal"/>
</dbReference>
<dbReference type="AlphaFoldDB" id="A0ABD5M244"/>
<sequence>MTGTDPPPTSATRRRFLAAAATGLAAATAGCGYVPGGGDLAWETSLRAGGLAFGSDRWYRALGNRLVMVENQSGQQYDIDSDEWREVSNAAVSALAPDGSHREVGETDRQAVAAPAVAGGAVFLPVEGGRVTAIDLSTEGTGDDSRDDATATDSEGDAVRWRVDVGAVLGAGPGDGDETSEPVLRGVRRGDALAVAIGGGGITAFDAETGEEAFAVPDLWTGASGDGTPADAMSHIAIDDETVWTLVPEDASAAGDAAIVGYDRTGEQIARRAVAADYEWIVAVDEGVVAGKPGESVVGFDGRLDRRFALDVSAPTSRSTLIVTDEGRLHYSRGRTVTAIDVQGGEIAFERSNVPPDHLAVGAGGTYVAANEGGFNDPTEARVVAIDDGGETWWEAPLPDDVDPEALFAIGDRVVVVDEQRAYGLHATPGERWSPLG</sequence>
<dbReference type="RefSeq" id="WP_371162376.1">
    <property type="nucleotide sequence ID" value="NZ_JBEDNX010000005.1"/>
</dbReference>
<dbReference type="Proteomes" id="UP001567572">
    <property type="component" value="Unassembled WGS sequence"/>
</dbReference>
<dbReference type="InterPro" id="IPR011047">
    <property type="entry name" value="Quinoprotein_ADH-like_sf"/>
</dbReference>
<feature type="region of interest" description="Disordered" evidence="1">
    <location>
        <begin position="136"/>
        <end position="156"/>
    </location>
</feature>
<evidence type="ECO:0000313" key="3">
    <source>
        <dbReference type="Proteomes" id="UP001567572"/>
    </source>
</evidence>
<reference evidence="2 3" key="1">
    <citation type="submission" date="2024-06" db="EMBL/GenBank/DDBJ databases">
        <title>Halorubrum miltondacostae sp. nov., a potential PHA producer isolated from an inland solar saltern in Rio Maior, Portugal.</title>
        <authorList>
            <person name="Albuquerque L."/>
            <person name="Viver T."/>
            <person name="Barroso C."/>
            <person name="Claudino R."/>
            <person name="Galvan M."/>
            <person name="Simoes G."/>
            <person name="Lobo Da Cunha A."/>
            <person name="Egas C."/>
        </authorList>
    </citation>
    <scope>NUCLEOTIDE SEQUENCE [LARGE SCALE GENOMIC DNA]</scope>
    <source>
        <strain evidence="2 3">RMP-11</strain>
    </source>
</reference>
<gene>
    <name evidence="2" type="ORF">ABNG04_10515</name>
</gene>
<organism evidence="2 3">
    <name type="scientific">Halorubrum miltondacostae</name>
    <dbReference type="NCBI Taxonomy" id="3076378"/>
    <lineage>
        <taxon>Archaea</taxon>
        <taxon>Methanobacteriati</taxon>
        <taxon>Methanobacteriota</taxon>
        <taxon>Stenosarchaea group</taxon>
        <taxon>Halobacteria</taxon>
        <taxon>Halobacteriales</taxon>
        <taxon>Haloferacaceae</taxon>
        <taxon>Halorubrum</taxon>
    </lineage>
</organism>
<name>A0ABD5M244_9EURY</name>
<protein>
    <recommendedName>
        <fullName evidence="4">PQQ-binding-like beta-propeller repeat protein</fullName>
    </recommendedName>
</protein>
<dbReference type="Gene3D" id="2.130.10.10">
    <property type="entry name" value="YVTN repeat-like/Quinoprotein amine dehydrogenase"/>
    <property type="match status" value="1"/>
</dbReference>
<comment type="caution">
    <text evidence="2">The sequence shown here is derived from an EMBL/GenBank/DDBJ whole genome shotgun (WGS) entry which is preliminary data.</text>
</comment>
<dbReference type="SUPFAM" id="SSF50998">
    <property type="entry name" value="Quinoprotein alcohol dehydrogenase-like"/>
    <property type="match status" value="1"/>
</dbReference>